<dbReference type="Proteomes" id="UP000182567">
    <property type="component" value="Chromosome"/>
</dbReference>
<dbReference type="OrthoDB" id="6826964at2"/>
<dbReference type="AlphaFoldDB" id="A0A1J0EQE4"/>
<protein>
    <submittedName>
        <fullName evidence="1">Uncharacterized protein</fullName>
    </submittedName>
</protein>
<evidence type="ECO:0000313" key="1">
    <source>
        <dbReference type="EMBL" id="APC18321.1"/>
    </source>
</evidence>
<accession>A0A1J0EQE4</accession>
<dbReference type="EMBL" id="CP017886">
    <property type="protein sequence ID" value="APC18321.1"/>
    <property type="molecule type" value="Genomic_DNA"/>
</dbReference>
<organism evidence="1 2">
    <name type="scientific">Pseudomonas frederiksbergensis</name>
    <dbReference type="NCBI Taxonomy" id="104087"/>
    <lineage>
        <taxon>Bacteria</taxon>
        <taxon>Pseudomonadati</taxon>
        <taxon>Pseudomonadota</taxon>
        <taxon>Gammaproteobacteria</taxon>
        <taxon>Pseudomonadales</taxon>
        <taxon>Pseudomonadaceae</taxon>
        <taxon>Pseudomonas</taxon>
    </lineage>
</organism>
<evidence type="ECO:0000313" key="2">
    <source>
        <dbReference type="Proteomes" id="UP000182567"/>
    </source>
</evidence>
<dbReference type="GeneID" id="46911015"/>
<proteinExistence type="predicted"/>
<gene>
    <name evidence="1" type="ORF">BLL42_22305</name>
</gene>
<sequence length="272" mass="29894">MKLHPFTRPTIVAAIEFLGEMLTQAKFDQLAVRLGLDDEIPQGPTKSVAAKCALLARAVNQRATQIVSTLDGAVTLAEAAVREAVGVILPQYANPGQERLLRGLALDGYVVSWSDDTRKPLLRAALPGEVDLPAADDEVHQLLKQFGFLVPLGHLDQAIDAHARGDWAAANSQIRTFLEGLLSDIASHIDPQKTAELPTSENRRAWLTERGFLSISRNEWTGDGKNYLNGLFKMLHTDGSHPGLSDEDHSTFRLHLGIITARTFLRRLRNGR</sequence>
<dbReference type="RefSeq" id="WP_071554378.1">
    <property type="nucleotide sequence ID" value="NZ_CP017886.1"/>
</dbReference>
<name>A0A1J0EQE4_9PSED</name>
<reference evidence="2" key="1">
    <citation type="submission" date="2016-10" db="EMBL/GenBank/DDBJ databases">
        <title>Pseudomonas frederiksbergensis ERGS4:02 complete genome.</title>
        <authorList>
            <person name="Kumar R."/>
            <person name="Acharya V."/>
            <person name="Singh D."/>
        </authorList>
    </citation>
    <scope>NUCLEOTIDE SEQUENCE [LARGE SCALE GENOMIC DNA]</scope>
    <source>
        <strain evidence="2">ERGS4:02</strain>
    </source>
</reference>